<evidence type="ECO:0000256" key="5">
    <source>
        <dbReference type="ARBA" id="ARBA00022679"/>
    </source>
</evidence>
<dbReference type="PANTHER" id="PTHR11904:SF9">
    <property type="entry name" value="PURINE NUCLEOSIDE PHOSPHORYLASE-RELATED"/>
    <property type="match status" value="1"/>
</dbReference>
<feature type="domain" description="Nucleoside phosphorylase" evidence="7">
    <location>
        <begin position="37"/>
        <end position="282"/>
    </location>
</feature>
<comment type="similarity">
    <text evidence="2 6">Belongs to the PNP/MTAP phosphorylase family.</text>
</comment>
<dbReference type="STRING" id="700598.Niako_0188"/>
<dbReference type="PIRSF" id="PIRSF000477">
    <property type="entry name" value="PurNPase"/>
    <property type="match status" value="1"/>
</dbReference>
<evidence type="ECO:0000256" key="1">
    <source>
        <dbReference type="ARBA" id="ARBA00005058"/>
    </source>
</evidence>
<reference evidence="8 9" key="1">
    <citation type="submission" date="2011-12" db="EMBL/GenBank/DDBJ databases">
        <title>The complete genome of Niastella koreensis GR20-10.</title>
        <authorList>
            <consortium name="US DOE Joint Genome Institute (JGI-PGF)"/>
            <person name="Lucas S."/>
            <person name="Han J."/>
            <person name="Lapidus A."/>
            <person name="Bruce D."/>
            <person name="Goodwin L."/>
            <person name="Pitluck S."/>
            <person name="Peters L."/>
            <person name="Kyrpides N."/>
            <person name="Mavromatis K."/>
            <person name="Ivanova N."/>
            <person name="Mikhailova N."/>
            <person name="Davenport K."/>
            <person name="Saunders E."/>
            <person name="Detter J.C."/>
            <person name="Tapia R."/>
            <person name="Han C."/>
            <person name="Land M."/>
            <person name="Hauser L."/>
            <person name="Markowitz V."/>
            <person name="Cheng J.-F."/>
            <person name="Hugenholtz P."/>
            <person name="Woyke T."/>
            <person name="Wu D."/>
            <person name="Tindall B."/>
            <person name="Pomrenke H."/>
            <person name="Brambilla E."/>
            <person name="Klenk H.-P."/>
            <person name="Eisen J.A."/>
        </authorList>
    </citation>
    <scope>NUCLEOTIDE SEQUENCE [LARGE SCALE GENOMIC DNA]</scope>
    <source>
        <strain evidence="9">DSM 17620 / KACC 11465 / NBRC 106392 / GR20-10</strain>
    </source>
</reference>
<dbReference type="PROSITE" id="PS01240">
    <property type="entry name" value="PNP_MTAP_2"/>
    <property type="match status" value="1"/>
</dbReference>
<protein>
    <recommendedName>
        <fullName evidence="6">Purine nucleoside phosphorylase</fullName>
        <ecNumber evidence="6">2.4.2.1</ecNumber>
    </recommendedName>
    <alternativeName>
        <fullName evidence="6">Inosine-guanosine phosphorylase</fullName>
    </alternativeName>
</protein>
<dbReference type="GO" id="GO:0009116">
    <property type="term" value="P:nucleoside metabolic process"/>
    <property type="evidence" value="ECO:0007669"/>
    <property type="project" value="InterPro"/>
</dbReference>
<dbReference type="Pfam" id="PF01048">
    <property type="entry name" value="PNP_UDP_1"/>
    <property type="match status" value="1"/>
</dbReference>
<dbReference type="AlphaFoldDB" id="G8TLL9"/>
<dbReference type="UniPathway" id="UPA00606"/>
<comment type="function">
    <text evidence="6">The purine nucleoside phosphorylases catalyze the phosphorolytic breakdown of the N-glycosidic bond in the beta-(deoxy)ribonucleoside molecules, with the formation of the corresponding free purine bases and pentose-1-phosphate.</text>
</comment>
<evidence type="ECO:0000256" key="3">
    <source>
        <dbReference type="ARBA" id="ARBA00011233"/>
    </source>
</evidence>
<dbReference type="InterPro" id="IPR018099">
    <property type="entry name" value="Purine_phosphorylase-2_CS"/>
</dbReference>
<dbReference type="NCBIfam" id="NF006054">
    <property type="entry name" value="PRK08202.1"/>
    <property type="match status" value="1"/>
</dbReference>
<sequence>MEYFILKKNHGMDHIIEKIAQTSQFLEEKGFTGASTAIVLGTGLGSFIDRVEVIQQITYNEIPHFPTSTVESHKGKLILARVGNKKILVMQGRFHYYEGYSMQQITFPVRVFKALGVTNLLLSNASGGMNPEYKMGDLVLLTDHINLQPENPLRGVHEPGLGPRFPDMSQPYDIRLNKVFIKTALELSVPLKQGVYVAVPGPNLETRAEYRFLRVIGADMVGMSTVPEVIVASQIGLSCAAVSVITDECDPDNLQPVNIEEIIAVAAKADQKLSSVFKSVIEQL</sequence>
<keyword evidence="4 6" id="KW-0328">Glycosyltransferase</keyword>
<dbReference type="InterPro" id="IPR035994">
    <property type="entry name" value="Nucleoside_phosphorylase_sf"/>
</dbReference>
<dbReference type="NCBIfam" id="TIGR01700">
    <property type="entry name" value="PNPH"/>
    <property type="match status" value="1"/>
</dbReference>
<name>G8TLL9_NIAKG</name>
<gene>
    <name evidence="8" type="ordered locus">Niako_0188</name>
</gene>
<dbReference type="KEGG" id="nko:Niako_0188"/>
<dbReference type="EMBL" id="CP003178">
    <property type="protein sequence ID" value="AEV96588.1"/>
    <property type="molecule type" value="Genomic_DNA"/>
</dbReference>
<evidence type="ECO:0000313" key="8">
    <source>
        <dbReference type="EMBL" id="AEV96588.1"/>
    </source>
</evidence>
<dbReference type="NCBIfam" id="TIGR01697">
    <property type="entry name" value="PNPH-PUNA-XAPA"/>
    <property type="match status" value="1"/>
</dbReference>
<dbReference type="GO" id="GO:0005737">
    <property type="term" value="C:cytoplasm"/>
    <property type="evidence" value="ECO:0007669"/>
    <property type="project" value="TreeGrafter"/>
</dbReference>
<dbReference type="InterPro" id="IPR011268">
    <property type="entry name" value="Purine_phosphorylase"/>
</dbReference>
<dbReference type="PANTHER" id="PTHR11904">
    <property type="entry name" value="METHYLTHIOADENOSINE/PURINE NUCLEOSIDE PHOSPHORYLASE"/>
    <property type="match status" value="1"/>
</dbReference>
<dbReference type="Gene3D" id="3.40.50.1580">
    <property type="entry name" value="Nucleoside phosphorylase domain"/>
    <property type="match status" value="1"/>
</dbReference>
<dbReference type="PATRIC" id="fig|700598.3.peg.197"/>
<accession>G8TLL9</accession>
<evidence type="ECO:0000256" key="6">
    <source>
        <dbReference type="PIRNR" id="PIRNR000477"/>
    </source>
</evidence>
<evidence type="ECO:0000313" key="9">
    <source>
        <dbReference type="Proteomes" id="UP000005438"/>
    </source>
</evidence>
<dbReference type="SUPFAM" id="SSF53167">
    <property type="entry name" value="Purine and uridine phosphorylases"/>
    <property type="match status" value="1"/>
</dbReference>
<comment type="pathway">
    <text evidence="1 6">Purine metabolism; purine nucleoside salvage.</text>
</comment>
<dbReference type="InterPro" id="IPR000845">
    <property type="entry name" value="Nucleoside_phosphorylase_d"/>
</dbReference>
<evidence type="ECO:0000256" key="2">
    <source>
        <dbReference type="ARBA" id="ARBA00006751"/>
    </source>
</evidence>
<evidence type="ECO:0000256" key="4">
    <source>
        <dbReference type="ARBA" id="ARBA00022676"/>
    </source>
</evidence>
<organism evidence="8 9">
    <name type="scientific">Niastella koreensis (strain DSM 17620 / KACC 11465 / NBRC 106392 / GR20-10)</name>
    <dbReference type="NCBI Taxonomy" id="700598"/>
    <lineage>
        <taxon>Bacteria</taxon>
        <taxon>Pseudomonadati</taxon>
        <taxon>Bacteroidota</taxon>
        <taxon>Chitinophagia</taxon>
        <taxon>Chitinophagales</taxon>
        <taxon>Chitinophagaceae</taxon>
        <taxon>Niastella</taxon>
    </lineage>
</organism>
<dbReference type="Proteomes" id="UP000005438">
    <property type="component" value="Chromosome"/>
</dbReference>
<dbReference type="EC" id="2.4.2.1" evidence="6"/>
<dbReference type="eggNOG" id="COG0005">
    <property type="taxonomic scope" value="Bacteria"/>
</dbReference>
<proteinExistence type="inferred from homology"/>
<evidence type="ECO:0000259" key="7">
    <source>
        <dbReference type="Pfam" id="PF01048"/>
    </source>
</evidence>
<dbReference type="InterPro" id="IPR011270">
    <property type="entry name" value="Pur_Nuc_Pase_Ino/Guo-sp"/>
</dbReference>
<dbReference type="GO" id="GO:0004731">
    <property type="term" value="F:purine-nucleoside phosphorylase activity"/>
    <property type="evidence" value="ECO:0007669"/>
    <property type="project" value="UniProtKB-EC"/>
</dbReference>
<dbReference type="HOGENOM" id="CLU_054456_1_0_10"/>
<keyword evidence="5 6" id="KW-0808">Transferase</keyword>
<dbReference type="CDD" id="cd09009">
    <property type="entry name" value="PNP-EcPNPII_like"/>
    <property type="match status" value="1"/>
</dbReference>
<comment type="subunit">
    <text evidence="3">Homotrimer.</text>
</comment>